<dbReference type="Proteomes" id="UP000662747">
    <property type="component" value="Chromosome"/>
</dbReference>
<proteinExistence type="predicted"/>
<feature type="region of interest" description="Disordered" evidence="1">
    <location>
        <begin position="66"/>
        <end position="98"/>
    </location>
</feature>
<sequence length="786" mass="86422">MKVVNKLLAKLPDEVARQIPDVKLVDQDIKVPLAQGTFTQENILPPKLNLTDFTLSFEAGGEASIRNFNSPGDVDENRVVGEASEEEPEPGAPRPQLLLGGETGWMRYQVTARVKSAAGVNLSFLAGGTEGELSVTLSDYRAHPLTRNMREAAKMDLADLRIMQATDIAKLNPGDAMTWQARGNLQTRLELNWADLFTANLNRLAFVRGNELLALKADVEAGVSAKVGLTDDFQLTFSRLLAGRIQIAVRKAKSRDATLGAGLGVTVEFVDASAVKAQLGRVLEALLGPALREVAEKVGSPKDATALQVMDALVDKASKLKLNDVQKQALRLALERIGLDPALAEVSNIKAAWDDFKKKVETKVDEAAKTQIAAGFQYEYLRLNEASTLLEVVVDDATAMRFHGSLIKGNLTDLLKWMKELPENQKSAELLNYLNSTTLTRQQAYGFSLGLGSFEVLKSGGTRKESWVTQVNGEGARRQAFLGRRGYEDKLLGNRGQWVVDLKADMERFSPAPVASDFRYGLHLMLWGRQKKMTRKELQAAVDDAVVWGVLDAADAAAVMSTLQSDTGKEPIETRLELKMADDTFRAMVPKVQAFDLAMFSRALARAMPWSEQTPRASAEFRRSVYAPIWEAYLREVQEKGSMMTHDLPPSRAAQIAEYFLKRDPLGKELLLIESEWRPDSGAFSFAQVIEKNPGTLAKCQAFVAGMVRLRRAIDERKAPDELRTVFGELEGMWNTGFHLRAAGSLLSELAKATPMGLASVERTFSVTMTDRGEQLVFSTAKGTGA</sequence>
<protein>
    <submittedName>
        <fullName evidence="2">Uncharacterized protein</fullName>
    </submittedName>
</protein>
<accession>A0ABX7P5U5</accession>
<dbReference type="RefSeq" id="WP_206727420.1">
    <property type="nucleotide sequence ID" value="NZ_CP071090.1"/>
</dbReference>
<dbReference type="EMBL" id="CP071090">
    <property type="protein sequence ID" value="QSQ25869.1"/>
    <property type="molecule type" value="Genomic_DNA"/>
</dbReference>
<reference evidence="2 3" key="1">
    <citation type="submission" date="2021-02" db="EMBL/GenBank/DDBJ databases">
        <title>De Novo genome assembly of isolated myxobacteria.</title>
        <authorList>
            <person name="Stevens D.C."/>
        </authorList>
    </citation>
    <scope>NUCLEOTIDE SEQUENCE [LARGE SCALE GENOMIC DNA]</scope>
    <source>
        <strain evidence="3">SCPEA02</strain>
    </source>
</reference>
<name>A0ABX7P5U5_9BACT</name>
<gene>
    <name evidence="2" type="ORF">JY651_13470</name>
</gene>
<evidence type="ECO:0000313" key="3">
    <source>
        <dbReference type="Proteomes" id="UP000662747"/>
    </source>
</evidence>
<organism evidence="2 3">
    <name type="scientific">Pyxidicoccus parkwayensis</name>
    <dbReference type="NCBI Taxonomy" id="2813578"/>
    <lineage>
        <taxon>Bacteria</taxon>
        <taxon>Pseudomonadati</taxon>
        <taxon>Myxococcota</taxon>
        <taxon>Myxococcia</taxon>
        <taxon>Myxococcales</taxon>
        <taxon>Cystobacterineae</taxon>
        <taxon>Myxococcaceae</taxon>
        <taxon>Pyxidicoccus</taxon>
    </lineage>
</organism>
<keyword evidence="3" id="KW-1185">Reference proteome</keyword>
<evidence type="ECO:0000256" key="1">
    <source>
        <dbReference type="SAM" id="MobiDB-lite"/>
    </source>
</evidence>
<evidence type="ECO:0000313" key="2">
    <source>
        <dbReference type="EMBL" id="QSQ25869.1"/>
    </source>
</evidence>